<evidence type="ECO:0000313" key="1">
    <source>
        <dbReference type="EMBL" id="RPA79567.1"/>
    </source>
</evidence>
<sequence>MNAEFRKIPHYEIALSPKEVYEYEFSKPIAQVHKPKLSKHWHPWLRKNSGRLSSTVSPKAKVVYEFVNKMEYPCRTHSKYITSCSWYGIRHTCRKGREQNTSLMFKDEARSISRFFRTTTSGKKGVSRDRSMIIMTFYYIEARIRICLWETACICFKGRTSYKLELANERTHHDDKRGNHGSDAAPSKFS</sequence>
<keyword evidence="2" id="KW-1185">Reference proteome</keyword>
<organism evidence="1 2">
    <name type="scientific">Ascobolus immersus RN42</name>
    <dbReference type="NCBI Taxonomy" id="1160509"/>
    <lineage>
        <taxon>Eukaryota</taxon>
        <taxon>Fungi</taxon>
        <taxon>Dikarya</taxon>
        <taxon>Ascomycota</taxon>
        <taxon>Pezizomycotina</taxon>
        <taxon>Pezizomycetes</taxon>
        <taxon>Pezizales</taxon>
        <taxon>Ascobolaceae</taxon>
        <taxon>Ascobolus</taxon>
    </lineage>
</organism>
<protein>
    <submittedName>
        <fullName evidence="1">Uncharacterized protein</fullName>
    </submittedName>
</protein>
<reference evidence="1 2" key="1">
    <citation type="journal article" date="2018" name="Nat. Ecol. Evol.">
        <title>Pezizomycetes genomes reveal the molecular basis of ectomycorrhizal truffle lifestyle.</title>
        <authorList>
            <person name="Murat C."/>
            <person name="Payen T."/>
            <person name="Noel B."/>
            <person name="Kuo A."/>
            <person name="Morin E."/>
            <person name="Chen J."/>
            <person name="Kohler A."/>
            <person name="Krizsan K."/>
            <person name="Balestrini R."/>
            <person name="Da Silva C."/>
            <person name="Montanini B."/>
            <person name="Hainaut M."/>
            <person name="Levati E."/>
            <person name="Barry K.W."/>
            <person name="Belfiori B."/>
            <person name="Cichocki N."/>
            <person name="Clum A."/>
            <person name="Dockter R.B."/>
            <person name="Fauchery L."/>
            <person name="Guy J."/>
            <person name="Iotti M."/>
            <person name="Le Tacon F."/>
            <person name="Lindquist E.A."/>
            <person name="Lipzen A."/>
            <person name="Malagnac F."/>
            <person name="Mello A."/>
            <person name="Molinier V."/>
            <person name="Miyauchi S."/>
            <person name="Poulain J."/>
            <person name="Riccioni C."/>
            <person name="Rubini A."/>
            <person name="Sitrit Y."/>
            <person name="Splivallo R."/>
            <person name="Traeger S."/>
            <person name="Wang M."/>
            <person name="Zifcakova L."/>
            <person name="Wipf D."/>
            <person name="Zambonelli A."/>
            <person name="Paolocci F."/>
            <person name="Nowrousian M."/>
            <person name="Ottonello S."/>
            <person name="Baldrian P."/>
            <person name="Spatafora J.W."/>
            <person name="Henrissat B."/>
            <person name="Nagy L.G."/>
            <person name="Aury J.M."/>
            <person name="Wincker P."/>
            <person name="Grigoriev I.V."/>
            <person name="Bonfante P."/>
            <person name="Martin F.M."/>
        </authorList>
    </citation>
    <scope>NUCLEOTIDE SEQUENCE [LARGE SCALE GENOMIC DNA]</scope>
    <source>
        <strain evidence="1 2">RN42</strain>
    </source>
</reference>
<proteinExistence type="predicted"/>
<gene>
    <name evidence="1" type="ORF">BJ508DRAFT_308190</name>
</gene>
<dbReference type="Proteomes" id="UP000275078">
    <property type="component" value="Unassembled WGS sequence"/>
</dbReference>
<accession>A0A3N4I2A4</accession>
<dbReference type="AlphaFoldDB" id="A0A3N4I2A4"/>
<dbReference type="EMBL" id="ML119697">
    <property type="protein sequence ID" value="RPA79567.1"/>
    <property type="molecule type" value="Genomic_DNA"/>
</dbReference>
<evidence type="ECO:0000313" key="2">
    <source>
        <dbReference type="Proteomes" id="UP000275078"/>
    </source>
</evidence>
<name>A0A3N4I2A4_ASCIM</name>